<dbReference type="Gene3D" id="1.25.40.180">
    <property type="match status" value="3"/>
</dbReference>
<dbReference type="Ensembl" id="ENSPNAT00000075193.1">
    <property type="protein sequence ID" value="ENSPNAP00000075159.1"/>
    <property type="gene ID" value="ENSPNAG00000017735.2"/>
</dbReference>
<name>A0AAR2LK69_PYGNA</name>
<feature type="compositionally biased region" description="Low complexity" evidence="4">
    <location>
        <begin position="224"/>
        <end position="245"/>
    </location>
</feature>
<protein>
    <recommendedName>
        <fullName evidence="5">MI domain-containing protein</fullName>
    </recommendedName>
</protein>
<dbReference type="PANTHER" id="PTHR23253">
    <property type="entry name" value="EUKARYOTIC TRANSLATION INITIATION FACTOR 4 GAMMA"/>
    <property type="match status" value="1"/>
</dbReference>
<evidence type="ECO:0000256" key="3">
    <source>
        <dbReference type="ARBA" id="ARBA00022917"/>
    </source>
</evidence>
<comment type="similarity">
    <text evidence="1">Belongs to the eukaryotic initiation factor 4G family.</text>
</comment>
<dbReference type="SUPFAM" id="SSF48371">
    <property type="entry name" value="ARM repeat"/>
    <property type="match status" value="3"/>
</dbReference>
<accession>A0AAR2LK69</accession>
<dbReference type="InterPro" id="IPR016024">
    <property type="entry name" value="ARM-type_fold"/>
</dbReference>
<dbReference type="InterPro" id="IPR003890">
    <property type="entry name" value="MIF4G-like_typ-3"/>
</dbReference>
<dbReference type="PANTHER" id="PTHR23253:SF9">
    <property type="entry name" value="EUKARYOTIC TRANSLATION INITIATION FACTOR 4 GAMMA 2"/>
    <property type="match status" value="1"/>
</dbReference>
<dbReference type="GeneTree" id="ENSGT00940000154675"/>
<evidence type="ECO:0000256" key="1">
    <source>
        <dbReference type="ARBA" id="ARBA00005775"/>
    </source>
</evidence>
<reference evidence="6" key="3">
    <citation type="submission" date="2025-09" db="UniProtKB">
        <authorList>
            <consortium name="Ensembl"/>
        </authorList>
    </citation>
    <scope>IDENTIFICATION</scope>
</reference>
<dbReference type="PROSITE" id="PS51366">
    <property type="entry name" value="MI"/>
    <property type="match status" value="1"/>
</dbReference>
<keyword evidence="3" id="KW-0648">Protein biosynthesis</keyword>
<dbReference type="GO" id="GO:0003729">
    <property type="term" value="F:mRNA binding"/>
    <property type="evidence" value="ECO:0007669"/>
    <property type="project" value="TreeGrafter"/>
</dbReference>
<reference evidence="6" key="2">
    <citation type="submission" date="2025-08" db="UniProtKB">
        <authorList>
            <consortium name="Ensembl"/>
        </authorList>
    </citation>
    <scope>IDENTIFICATION</scope>
</reference>
<dbReference type="FunFam" id="1.25.40.180:FF:000017">
    <property type="entry name" value="Eukaryotic translation initiation factor 4 gamma 2"/>
    <property type="match status" value="1"/>
</dbReference>
<evidence type="ECO:0000256" key="4">
    <source>
        <dbReference type="SAM" id="MobiDB-lite"/>
    </source>
</evidence>
<keyword evidence="2" id="KW-0396">Initiation factor</keyword>
<dbReference type="Pfam" id="PF02847">
    <property type="entry name" value="MA3"/>
    <property type="match status" value="1"/>
</dbReference>
<dbReference type="GO" id="GO:0003743">
    <property type="term" value="F:translation initiation factor activity"/>
    <property type="evidence" value="ECO:0007669"/>
    <property type="project" value="UniProtKB-KW"/>
</dbReference>
<evidence type="ECO:0000313" key="7">
    <source>
        <dbReference type="Proteomes" id="UP001501920"/>
    </source>
</evidence>
<feature type="compositionally biased region" description="Low complexity" evidence="4">
    <location>
        <begin position="293"/>
        <end position="309"/>
    </location>
</feature>
<feature type="domain" description="MI" evidence="5">
    <location>
        <begin position="333"/>
        <end position="456"/>
    </location>
</feature>
<keyword evidence="7" id="KW-1185">Reference proteome</keyword>
<evidence type="ECO:0000313" key="6">
    <source>
        <dbReference type="Ensembl" id="ENSPNAP00000075159.1"/>
    </source>
</evidence>
<evidence type="ECO:0000259" key="5">
    <source>
        <dbReference type="PROSITE" id="PS51366"/>
    </source>
</evidence>
<dbReference type="AlphaFoldDB" id="A0AAR2LK69"/>
<dbReference type="SMART" id="SM00544">
    <property type="entry name" value="MA3"/>
    <property type="match status" value="1"/>
</dbReference>
<dbReference type="GO" id="GO:0016281">
    <property type="term" value="C:eukaryotic translation initiation factor 4F complex"/>
    <property type="evidence" value="ECO:0007669"/>
    <property type="project" value="TreeGrafter"/>
</dbReference>
<reference evidence="6 7" key="1">
    <citation type="submission" date="2020-10" db="EMBL/GenBank/DDBJ databases">
        <title>Pygocentrus nattereri (red-bellied piranha) genome, fPygNat1, primary haplotype.</title>
        <authorList>
            <person name="Myers G."/>
            <person name="Meyer A."/>
            <person name="Karagic N."/>
            <person name="Pippel M."/>
            <person name="Winkler S."/>
            <person name="Tracey A."/>
            <person name="Wood J."/>
            <person name="Formenti G."/>
            <person name="Howe K."/>
            <person name="Fedrigo O."/>
            <person name="Jarvis E.D."/>
        </authorList>
    </citation>
    <scope>NUCLEOTIDE SEQUENCE [LARGE SCALE GENOMIC DNA]</scope>
</reference>
<dbReference type="Pfam" id="PF02854">
    <property type="entry name" value="MIF4G"/>
    <property type="match status" value="1"/>
</dbReference>
<feature type="region of interest" description="Disordered" evidence="4">
    <location>
        <begin position="224"/>
        <end position="252"/>
    </location>
</feature>
<organism evidence="6 7">
    <name type="scientific">Pygocentrus nattereri</name>
    <name type="common">Red-bellied piranha</name>
    <dbReference type="NCBI Taxonomy" id="42514"/>
    <lineage>
        <taxon>Eukaryota</taxon>
        <taxon>Metazoa</taxon>
        <taxon>Chordata</taxon>
        <taxon>Craniata</taxon>
        <taxon>Vertebrata</taxon>
        <taxon>Euteleostomi</taxon>
        <taxon>Actinopterygii</taxon>
        <taxon>Neopterygii</taxon>
        <taxon>Teleostei</taxon>
        <taxon>Ostariophysi</taxon>
        <taxon>Characiformes</taxon>
        <taxon>Characoidei</taxon>
        <taxon>Pygocentrus</taxon>
    </lineage>
</organism>
<feature type="region of interest" description="Disordered" evidence="4">
    <location>
        <begin position="280"/>
        <end position="330"/>
    </location>
</feature>
<dbReference type="InterPro" id="IPR003891">
    <property type="entry name" value="Initiation_fac_eIF4g_MI"/>
</dbReference>
<dbReference type="Proteomes" id="UP001501920">
    <property type="component" value="Chromosome 7"/>
</dbReference>
<evidence type="ECO:0000256" key="2">
    <source>
        <dbReference type="ARBA" id="ARBA00022540"/>
    </source>
</evidence>
<sequence>MLGNIKFIGELGKLDLIHESILHKCIKTLLEKKKRIQLKDMGEDLECLCQIMRTVGPRLDHEKAKSLMDQYFGRMQSLMNNKDLPARIRFLLQDTVELRENRWVPRKAFIDNGPKTINQIRQDAVKDLGVFIPPMYQGMRMDFFLEGPFMPARMKLDRETLGGLADMFGQMPGCGIGTGPGVIQDRFSPTLGRHRTNPLFNGHMANPPQSQFDLAIKPFMKSNQGQNQHFHSQNQNHSTQQQVQSKDMSSRFKKGLNADEISLRPAQSFLLNKNQVPKLQPQIPTMMPPSAQPPRTQTPPLGQPPQLGLKTNPPLIQEKPQKTSKKPAPSKEELLKMTETIVTEYLNSKNLEDAVNGVRDMKAPKHFLSEMLSKIILCSLERSDEDKEQASTLIHSLRSESLVTGENFMQALLNVLDQCPKIEVDIPLVKSYLAQFAARAVITEMVSIAELAHPLENGTHFPLFLLCLQQASKLKDREWLADLFQQSKVNMQKMLPEIDQNKDRMLEILEGKGLSFLFPLLKLEKELLKQIKADPAPQSIYKWIKDNISPKLHTDKGFVNILMTSTFQPTLPLKSSWTRRNSYF</sequence>
<proteinExistence type="inferred from homology"/>